<name>A0A6M3IHF8_9ZZZZ</name>
<evidence type="ECO:0000313" key="2">
    <source>
        <dbReference type="EMBL" id="QJA55912.1"/>
    </source>
</evidence>
<feature type="compositionally biased region" description="Polar residues" evidence="1">
    <location>
        <begin position="1"/>
        <end position="11"/>
    </location>
</feature>
<dbReference type="EMBL" id="MT142434">
    <property type="protein sequence ID" value="QJA80753.1"/>
    <property type="molecule type" value="Genomic_DNA"/>
</dbReference>
<feature type="region of interest" description="Disordered" evidence="1">
    <location>
        <begin position="78"/>
        <end position="103"/>
    </location>
</feature>
<organism evidence="2">
    <name type="scientific">viral metagenome</name>
    <dbReference type="NCBI Taxonomy" id="1070528"/>
    <lineage>
        <taxon>unclassified sequences</taxon>
        <taxon>metagenomes</taxon>
        <taxon>organismal metagenomes</taxon>
    </lineage>
</organism>
<protein>
    <recommendedName>
        <fullName evidence="4">DUF5681 domain-containing protein</fullName>
    </recommendedName>
</protein>
<sequence length="103" mass="11407">MPFKSGNNANPNGRPKGTPNKFTTLKQAWLDAFDTLGGVEGLATWAKDNPTQFYKMFQSMLPRETFITADVAARFKWESDTDADNNDPIQPPPGADEPDSELD</sequence>
<evidence type="ECO:0008006" key="4">
    <source>
        <dbReference type="Google" id="ProtNLM"/>
    </source>
</evidence>
<dbReference type="EMBL" id="MT141189">
    <property type="protein sequence ID" value="QJA55912.1"/>
    <property type="molecule type" value="Genomic_DNA"/>
</dbReference>
<evidence type="ECO:0000313" key="3">
    <source>
        <dbReference type="EMBL" id="QJA80753.1"/>
    </source>
</evidence>
<proteinExistence type="predicted"/>
<dbReference type="AlphaFoldDB" id="A0A6M3IHF8"/>
<evidence type="ECO:0000256" key="1">
    <source>
        <dbReference type="SAM" id="MobiDB-lite"/>
    </source>
</evidence>
<reference evidence="2" key="1">
    <citation type="submission" date="2020-03" db="EMBL/GenBank/DDBJ databases">
        <title>The deep terrestrial virosphere.</title>
        <authorList>
            <person name="Holmfeldt K."/>
            <person name="Nilsson E."/>
            <person name="Simone D."/>
            <person name="Lopez-Fernandez M."/>
            <person name="Wu X."/>
            <person name="de Brujin I."/>
            <person name="Lundin D."/>
            <person name="Andersson A."/>
            <person name="Bertilsson S."/>
            <person name="Dopson M."/>
        </authorList>
    </citation>
    <scope>NUCLEOTIDE SEQUENCE</scope>
    <source>
        <strain evidence="3">MM415A00662</strain>
        <strain evidence="2">MM415B01967</strain>
    </source>
</reference>
<accession>A0A6M3IHF8</accession>
<feature type="region of interest" description="Disordered" evidence="1">
    <location>
        <begin position="1"/>
        <end position="21"/>
    </location>
</feature>
<gene>
    <name evidence="3" type="ORF">MM415A00662_0008</name>
    <name evidence="2" type="ORF">MM415B01967_0007</name>
</gene>